<name>A0ABN3C1G9_9MICC</name>
<organism evidence="2 3">
    <name type="scientific">Sinomonas flava</name>
    <dbReference type="NCBI Taxonomy" id="496857"/>
    <lineage>
        <taxon>Bacteria</taxon>
        <taxon>Bacillati</taxon>
        <taxon>Actinomycetota</taxon>
        <taxon>Actinomycetes</taxon>
        <taxon>Micrococcales</taxon>
        <taxon>Micrococcaceae</taxon>
        <taxon>Sinomonas</taxon>
    </lineage>
</organism>
<evidence type="ECO:0000313" key="3">
    <source>
        <dbReference type="Proteomes" id="UP001500432"/>
    </source>
</evidence>
<dbReference type="Proteomes" id="UP001500432">
    <property type="component" value="Unassembled WGS sequence"/>
</dbReference>
<gene>
    <name evidence="2" type="ORF">GCM10009849_33750</name>
</gene>
<reference evidence="2 3" key="1">
    <citation type="journal article" date="2019" name="Int. J. Syst. Evol. Microbiol.">
        <title>The Global Catalogue of Microorganisms (GCM) 10K type strain sequencing project: providing services to taxonomists for standard genome sequencing and annotation.</title>
        <authorList>
            <consortium name="The Broad Institute Genomics Platform"/>
            <consortium name="The Broad Institute Genome Sequencing Center for Infectious Disease"/>
            <person name="Wu L."/>
            <person name="Ma J."/>
        </authorList>
    </citation>
    <scope>NUCLEOTIDE SEQUENCE [LARGE SCALE GENOMIC DNA]</scope>
    <source>
        <strain evidence="2 3">JCM 16034</strain>
    </source>
</reference>
<keyword evidence="1" id="KW-1133">Transmembrane helix</keyword>
<feature type="transmembrane region" description="Helical" evidence="1">
    <location>
        <begin position="36"/>
        <end position="55"/>
    </location>
</feature>
<keyword evidence="1" id="KW-0812">Transmembrane</keyword>
<sequence length="208" mass="21674">MHPSSRPSRLLRGLSAATVATLGALASHLAGGGAVPGLLGVAVPWVLSVFVCTGLAGRRLSFWRLALGISASQLLFHTLFVLGTTPHAPLPPSARHLHGAAALGTALPADGAMADAMGGEPSMWLAHAAAAFLTIAAFHRGEQAIARLRELAVEVLAWARESLRLDLPVIVPVRPAYPTAARHREAVPCSAPQRCAVQRRGPPRPFAA</sequence>
<keyword evidence="3" id="KW-1185">Reference proteome</keyword>
<feature type="transmembrane region" description="Helical" evidence="1">
    <location>
        <begin position="122"/>
        <end position="139"/>
    </location>
</feature>
<dbReference type="EMBL" id="BAAAQW010000012">
    <property type="protein sequence ID" value="GAA2203013.1"/>
    <property type="molecule type" value="Genomic_DNA"/>
</dbReference>
<evidence type="ECO:0000256" key="1">
    <source>
        <dbReference type="SAM" id="Phobius"/>
    </source>
</evidence>
<evidence type="ECO:0000313" key="2">
    <source>
        <dbReference type="EMBL" id="GAA2203013.1"/>
    </source>
</evidence>
<accession>A0ABN3C1G9</accession>
<keyword evidence="1" id="KW-0472">Membrane</keyword>
<evidence type="ECO:0008006" key="4">
    <source>
        <dbReference type="Google" id="ProtNLM"/>
    </source>
</evidence>
<protein>
    <recommendedName>
        <fullName evidence="4">Integral membrane protein</fullName>
    </recommendedName>
</protein>
<feature type="transmembrane region" description="Helical" evidence="1">
    <location>
        <begin position="62"/>
        <end position="82"/>
    </location>
</feature>
<proteinExistence type="predicted"/>
<comment type="caution">
    <text evidence="2">The sequence shown here is derived from an EMBL/GenBank/DDBJ whole genome shotgun (WGS) entry which is preliminary data.</text>
</comment>
<dbReference type="RefSeq" id="WP_344300980.1">
    <property type="nucleotide sequence ID" value="NZ_BAAAQW010000012.1"/>
</dbReference>